<evidence type="ECO:0000256" key="7">
    <source>
        <dbReference type="ARBA" id="ARBA00023098"/>
    </source>
</evidence>
<keyword evidence="7" id="KW-0443">Lipid metabolism</keyword>
<dbReference type="FunFam" id="3.40.50.12780:FF:000013">
    <property type="entry name" value="Long-chain-fatty-acid--AMP ligase FadD32"/>
    <property type="match status" value="1"/>
</dbReference>
<evidence type="ECO:0000256" key="3">
    <source>
        <dbReference type="ARBA" id="ARBA00022553"/>
    </source>
</evidence>
<evidence type="ECO:0000256" key="5">
    <source>
        <dbReference type="ARBA" id="ARBA00022832"/>
    </source>
</evidence>
<dbReference type="GO" id="GO:0031177">
    <property type="term" value="F:phosphopantetheine binding"/>
    <property type="evidence" value="ECO:0007669"/>
    <property type="project" value="InterPro"/>
</dbReference>
<dbReference type="SMART" id="SM00823">
    <property type="entry name" value="PKS_PP"/>
    <property type="match status" value="1"/>
</dbReference>
<dbReference type="Gene3D" id="1.10.1200.10">
    <property type="entry name" value="ACP-like"/>
    <property type="match status" value="1"/>
</dbReference>
<keyword evidence="5" id="KW-0276">Fatty acid metabolism</keyword>
<dbReference type="PANTHER" id="PTHR22754:SF32">
    <property type="entry name" value="DISCO-INTERACTING PROTEIN 2"/>
    <property type="match status" value="1"/>
</dbReference>
<dbReference type="GO" id="GO:0071766">
    <property type="term" value="P:Actinobacterium-type cell wall biogenesis"/>
    <property type="evidence" value="ECO:0007669"/>
    <property type="project" value="UniProtKB-ARBA"/>
</dbReference>
<dbReference type="OrthoDB" id="5296889at2"/>
<organism evidence="9 10">
    <name type="scientific">BD1-7 clade bacterium</name>
    <dbReference type="NCBI Taxonomy" id="2029982"/>
    <lineage>
        <taxon>Bacteria</taxon>
        <taxon>Pseudomonadati</taxon>
        <taxon>Pseudomonadota</taxon>
        <taxon>Gammaproteobacteria</taxon>
        <taxon>Cellvibrionales</taxon>
        <taxon>Spongiibacteraceae</taxon>
        <taxon>BD1-7 clade</taxon>
    </lineage>
</organism>
<dbReference type="Proteomes" id="UP000441399">
    <property type="component" value="Unassembled WGS sequence"/>
</dbReference>
<dbReference type="EMBL" id="CACSIO010000007">
    <property type="protein sequence ID" value="CAA0101642.1"/>
    <property type="molecule type" value="Genomic_DNA"/>
</dbReference>
<dbReference type="InterPro" id="IPR020845">
    <property type="entry name" value="AMP-binding_CS"/>
</dbReference>
<keyword evidence="4 9" id="KW-0436">Ligase</keyword>
<keyword evidence="6" id="KW-0560">Oxidoreductase</keyword>
<dbReference type="InterPro" id="IPR006162">
    <property type="entry name" value="Ppantetheine_attach_site"/>
</dbReference>
<dbReference type="PROSITE" id="PS00455">
    <property type="entry name" value="AMP_BINDING"/>
    <property type="match status" value="1"/>
</dbReference>
<dbReference type="PROSITE" id="PS00070">
    <property type="entry name" value="ALDEHYDE_DEHYDR_CYS"/>
    <property type="match status" value="1"/>
</dbReference>
<dbReference type="CDD" id="cd05931">
    <property type="entry name" value="FAAL"/>
    <property type="match status" value="1"/>
</dbReference>
<dbReference type="Gene3D" id="3.40.50.12780">
    <property type="entry name" value="N-terminal domain of ligase-like"/>
    <property type="match status" value="1"/>
</dbReference>
<dbReference type="InterPro" id="IPR045851">
    <property type="entry name" value="AMP-bd_C_sf"/>
</dbReference>
<evidence type="ECO:0000256" key="2">
    <source>
        <dbReference type="ARBA" id="ARBA00022450"/>
    </source>
</evidence>
<dbReference type="GO" id="GO:0016491">
    <property type="term" value="F:oxidoreductase activity"/>
    <property type="evidence" value="ECO:0007669"/>
    <property type="project" value="UniProtKB-KW"/>
</dbReference>
<feature type="domain" description="Carrier" evidence="8">
    <location>
        <begin position="606"/>
        <end position="680"/>
    </location>
</feature>
<dbReference type="PANTHER" id="PTHR22754">
    <property type="entry name" value="DISCO-INTERACTING PROTEIN 2 DIP2 -RELATED"/>
    <property type="match status" value="1"/>
</dbReference>
<dbReference type="InterPro" id="IPR020806">
    <property type="entry name" value="PKS_PP-bd"/>
</dbReference>
<keyword evidence="2" id="KW-0596">Phosphopantetheine</keyword>
<gene>
    <name evidence="9" type="ORF">OPDIPICF_04402</name>
</gene>
<dbReference type="GO" id="GO:0006633">
    <property type="term" value="P:fatty acid biosynthetic process"/>
    <property type="evidence" value="ECO:0007669"/>
    <property type="project" value="TreeGrafter"/>
</dbReference>
<keyword evidence="9" id="KW-0808">Transferase</keyword>
<dbReference type="InterPro" id="IPR042099">
    <property type="entry name" value="ANL_N_sf"/>
</dbReference>
<dbReference type="AlphaFoldDB" id="A0A5S9PDD9"/>
<name>A0A5S9PDD9_9GAMM</name>
<dbReference type="Pfam" id="PF23024">
    <property type="entry name" value="AMP-dom_DIP2-like"/>
    <property type="match status" value="1"/>
</dbReference>
<dbReference type="PROSITE" id="PS50075">
    <property type="entry name" value="CARRIER"/>
    <property type="match status" value="1"/>
</dbReference>
<evidence type="ECO:0000313" key="10">
    <source>
        <dbReference type="Proteomes" id="UP000441399"/>
    </source>
</evidence>
<dbReference type="GO" id="GO:0016874">
    <property type="term" value="F:ligase activity"/>
    <property type="evidence" value="ECO:0007669"/>
    <property type="project" value="UniProtKB-KW"/>
</dbReference>
<dbReference type="InterPro" id="IPR040097">
    <property type="entry name" value="FAAL/FAAC"/>
</dbReference>
<dbReference type="SUPFAM" id="SSF47336">
    <property type="entry name" value="ACP-like"/>
    <property type="match status" value="1"/>
</dbReference>
<dbReference type="InterPro" id="IPR025110">
    <property type="entry name" value="AMP-bd_C"/>
</dbReference>
<keyword evidence="3" id="KW-0597">Phosphoprotein</keyword>
<dbReference type="PROSITE" id="PS00012">
    <property type="entry name" value="PHOSPHOPANTETHEINE"/>
    <property type="match status" value="1"/>
</dbReference>
<evidence type="ECO:0000256" key="6">
    <source>
        <dbReference type="ARBA" id="ARBA00023002"/>
    </source>
</evidence>
<dbReference type="InterPro" id="IPR009081">
    <property type="entry name" value="PP-bd_ACP"/>
</dbReference>
<dbReference type="InterPro" id="IPR036736">
    <property type="entry name" value="ACP-like_sf"/>
</dbReference>
<evidence type="ECO:0000313" key="9">
    <source>
        <dbReference type="EMBL" id="CAA0101642.1"/>
    </source>
</evidence>
<dbReference type="SUPFAM" id="SSF56801">
    <property type="entry name" value="Acetyl-CoA synthetase-like"/>
    <property type="match status" value="1"/>
</dbReference>
<evidence type="ECO:0000259" key="8">
    <source>
        <dbReference type="PROSITE" id="PS50075"/>
    </source>
</evidence>
<evidence type="ECO:0000256" key="1">
    <source>
        <dbReference type="ARBA" id="ARBA00006432"/>
    </source>
</evidence>
<dbReference type="Pfam" id="PF00501">
    <property type="entry name" value="AMP-binding"/>
    <property type="match status" value="1"/>
</dbReference>
<dbReference type="GO" id="GO:0070566">
    <property type="term" value="F:adenylyltransferase activity"/>
    <property type="evidence" value="ECO:0007669"/>
    <property type="project" value="TreeGrafter"/>
</dbReference>
<dbReference type="EC" id="6.2.1.51" evidence="9"/>
<dbReference type="Pfam" id="PF00550">
    <property type="entry name" value="PP-binding"/>
    <property type="match status" value="1"/>
</dbReference>
<dbReference type="InterPro" id="IPR016160">
    <property type="entry name" value="Ald_DH_CS_CYS"/>
</dbReference>
<keyword evidence="9" id="KW-0548">Nucleotidyltransferase</keyword>
<dbReference type="Gene3D" id="3.30.300.30">
    <property type="match status" value="1"/>
</dbReference>
<dbReference type="GO" id="GO:0005886">
    <property type="term" value="C:plasma membrane"/>
    <property type="evidence" value="ECO:0007669"/>
    <property type="project" value="TreeGrafter"/>
</dbReference>
<protein>
    <submittedName>
        <fullName evidence="9">4-hydroxyphenylalkanoate adenylyltransferase</fullName>
        <ecNumber evidence="9">6.2.1.51</ecNumber>
    </submittedName>
</protein>
<reference evidence="9 10" key="1">
    <citation type="submission" date="2019-11" db="EMBL/GenBank/DDBJ databases">
        <authorList>
            <person name="Holert J."/>
        </authorList>
    </citation>
    <scope>NUCLEOTIDE SEQUENCE [LARGE SCALE GENOMIC DNA]</scope>
    <source>
        <strain evidence="9">SB11_3</strain>
    </source>
</reference>
<accession>A0A5S9PDD9</accession>
<comment type="similarity">
    <text evidence="1">Belongs to the ATP-dependent AMP-binding enzyme family.</text>
</comment>
<dbReference type="InterPro" id="IPR000873">
    <property type="entry name" value="AMP-dep_synth/lig_dom"/>
</dbReference>
<keyword evidence="10" id="KW-1185">Reference proteome</keyword>
<evidence type="ECO:0000256" key="4">
    <source>
        <dbReference type="ARBA" id="ARBA00022598"/>
    </source>
</evidence>
<proteinExistence type="inferred from homology"/>
<sequence>MTTPPVTANSLVDVIQYWADRKPDEEVLRFYPNGEGESVAYSYRAFDRRIKAIATQLEPYRGERTILLFHSGINFLEAFFACFYAGVVAVPAYPPRRNHNLDRLLNIMSDCEPAIILSSDTVLQQSQSLCQDAFTPAQQALPWINTDMIEDAAAANFNAPAPSAETLAFLQYTSGSTGTPKGVMLTHKNLMTNVKMAHQAYQLPANARCVSWLPLFHDMGLIGAVMTPMYWGAGSVLMPPAAFLQKPIRWLRLLSEYGQQSPVGCTAPNFSFQLCVDQISDADLADLDLSPWIFAMNGAEPIRQQTMQAFADKFAPCGFNANAFVPAFGMAESTLLSTCRQTGPIISKRVDAHQLTQGHFVEAPERQEDHDEANRDSVYVSCGQSCAGQTLLIVDPDTREIVHDRHVGELWLQGDHIAQGYWAQQALSEYAFHAYTLDGQGPFMRTGDLASTVDGELYITGRLKDLLIIRGKNHYPQDIELTAAKAHDAMHLDNVAAFTVEAEGEEQLVLVAEVLRSHRKDFDADAAALAISQAVAREHGIDTHAISFIRFASLPKTSSGKIQRYLVRERYQEGSLKSTGNWHKPSVPASALPAIPQTPMAQCSTADIELYMQQWLAAKLAISVDTVPTQASLDSLGLDSVDLVQLAGNLEQWLGQPMDNMVLWELPHIQAVATYLKETAETPVTTDDDEDIEGFI</sequence>